<evidence type="ECO:0000313" key="8">
    <source>
        <dbReference type="Proteomes" id="UP001596137"/>
    </source>
</evidence>
<dbReference type="PANTHER" id="PTHR43525">
    <property type="entry name" value="PROTEIN MALY"/>
    <property type="match status" value="1"/>
</dbReference>
<keyword evidence="3" id="KW-0663">Pyridoxal phosphate</keyword>
<evidence type="ECO:0000256" key="4">
    <source>
        <dbReference type="ARBA" id="ARBA00023239"/>
    </source>
</evidence>
<dbReference type="InterPro" id="IPR051798">
    <property type="entry name" value="Class-II_PLP-Dep_Aminotrans"/>
</dbReference>
<organism evidence="7 8">
    <name type="scientific">Sphaerisporangium aureirubrum</name>
    <dbReference type="NCBI Taxonomy" id="1544736"/>
    <lineage>
        <taxon>Bacteria</taxon>
        <taxon>Bacillati</taxon>
        <taxon>Actinomycetota</taxon>
        <taxon>Actinomycetes</taxon>
        <taxon>Streptosporangiales</taxon>
        <taxon>Streptosporangiaceae</taxon>
        <taxon>Sphaerisporangium</taxon>
    </lineage>
</organism>
<keyword evidence="8" id="KW-1185">Reference proteome</keyword>
<feature type="domain" description="Aminotransferase class I/classII large" evidence="6">
    <location>
        <begin position="71"/>
        <end position="381"/>
    </location>
</feature>
<comment type="similarity">
    <text evidence="5">Belongs to the class-II pyridoxal-phosphate-dependent aminotransferase family. MalY/PatB cystathionine beta-lyase subfamily.</text>
</comment>
<evidence type="ECO:0000256" key="2">
    <source>
        <dbReference type="ARBA" id="ARBA00012224"/>
    </source>
</evidence>
<evidence type="ECO:0000259" key="6">
    <source>
        <dbReference type="Pfam" id="PF00155"/>
    </source>
</evidence>
<evidence type="ECO:0000256" key="1">
    <source>
        <dbReference type="ARBA" id="ARBA00001933"/>
    </source>
</evidence>
<evidence type="ECO:0000256" key="3">
    <source>
        <dbReference type="ARBA" id="ARBA00022898"/>
    </source>
</evidence>
<dbReference type="Gene3D" id="3.40.640.10">
    <property type="entry name" value="Type I PLP-dependent aspartate aminotransferase-like (Major domain)"/>
    <property type="match status" value="1"/>
</dbReference>
<proteinExistence type="inferred from homology"/>
<dbReference type="InterPro" id="IPR004839">
    <property type="entry name" value="Aminotransferase_I/II_large"/>
</dbReference>
<keyword evidence="4 7" id="KW-0456">Lyase</keyword>
<dbReference type="InterPro" id="IPR015422">
    <property type="entry name" value="PyrdxlP-dep_Trfase_small"/>
</dbReference>
<dbReference type="EC" id="4.4.1.13" evidence="2"/>
<dbReference type="RefSeq" id="WP_380763366.1">
    <property type="nucleotide sequence ID" value="NZ_JBHSRF010000127.1"/>
</dbReference>
<dbReference type="Pfam" id="PF00155">
    <property type="entry name" value="Aminotran_1_2"/>
    <property type="match status" value="1"/>
</dbReference>
<name>A0ABW1NV42_9ACTN</name>
<reference evidence="8" key="1">
    <citation type="journal article" date="2019" name="Int. J. Syst. Evol. Microbiol.">
        <title>The Global Catalogue of Microorganisms (GCM) 10K type strain sequencing project: providing services to taxonomists for standard genome sequencing and annotation.</title>
        <authorList>
            <consortium name="The Broad Institute Genomics Platform"/>
            <consortium name="The Broad Institute Genome Sequencing Center for Infectious Disease"/>
            <person name="Wu L."/>
            <person name="Ma J."/>
        </authorList>
    </citation>
    <scope>NUCLEOTIDE SEQUENCE [LARGE SCALE GENOMIC DNA]</scope>
    <source>
        <strain evidence="8">JCM 30346</strain>
    </source>
</reference>
<evidence type="ECO:0000313" key="7">
    <source>
        <dbReference type="EMBL" id="MFC6087274.1"/>
    </source>
</evidence>
<dbReference type="CDD" id="cd00609">
    <property type="entry name" value="AAT_like"/>
    <property type="match status" value="1"/>
</dbReference>
<gene>
    <name evidence="7" type="ORF">ACFP1K_39330</name>
</gene>
<evidence type="ECO:0000256" key="5">
    <source>
        <dbReference type="ARBA" id="ARBA00037974"/>
    </source>
</evidence>
<comment type="cofactor">
    <cofactor evidence="1">
        <name>pyridoxal 5'-phosphate</name>
        <dbReference type="ChEBI" id="CHEBI:597326"/>
    </cofactor>
</comment>
<dbReference type="InterPro" id="IPR015424">
    <property type="entry name" value="PyrdxlP-dep_Trfase"/>
</dbReference>
<protein>
    <recommendedName>
        <fullName evidence="2">cysteine-S-conjugate beta-lyase</fullName>
        <ecNumber evidence="2">4.4.1.13</ecNumber>
    </recommendedName>
</protein>
<dbReference type="GO" id="GO:0047804">
    <property type="term" value="F:cysteine-S-conjugate beta-lyase activity"/>
    <property type="evidence" value="ECO:0007669"/>
    <property type="project" value="UniProtKB-EC"/>
</dbReference>
<dbReference type="SUPFAM" id="SSF53383">
    <property type="entry name" value="PLP-dependent transferases"/>
    <property type="match status" value="1"/>
</dbReference>
<dbReference type="EMBL" id="JBHSRF010000127">
    <property type="protein sequence ID" value="MFC6087274.1"/>
    <property type="molecule type" value="Genomic_DNA"/>
</dbReference>
<dbReference type="InterPro" id="IPR015421">
    <property type="entry name" value="PyrdxlP-dep_Trfase_major"/>
</dbReference>
<dbReference type="Proteomes" id="UP001596137">
    <property type="component" value="Unassembled WGS sequence"/>
</dbReference>
<accession>A0ABW1NV42</accession>
<dbReference type="Gene3D" id="3.90.1150.10">
    <property type="entry name" value="Aspartate Aminotransferase, domain 1"/>
    <property type="match status" value="1"/>
</dbReference>
<dbReference type="PANTHER" id="PTHR43525:SF2">
    <property type="entry name" value="CYSTATHIONINE BETA-LYASE-RELATED"/>
    <property type="match status" value="1"/>
</dbReference>
<comment type="caution">
    <text evidence="7">The sequence shown here is derived from an EMBL/GenBank/DDBJ whole genome shotgun (WGS) entry which is preliminary data.</text>
</comment>
<sequence length="388" mass="41024">MMSGIGHANPLTAYGLDELRRRRSAKWREYPPDVLPVWVAEMDTPLAPPIVDALAAAVARGDTGYASPGALPEAFAGFAARRFGWRPDPESVRLVPDVMSGIVEILGNITEPGDQVVINTPAYPPYFHWLPKIGRRIAASPLALTAGGHRLDLSDLERCFAGGAAAFLLCSPHNPTGLVFTEQELLAVAELADRYGVRVITDEIHGPLVYPGATFVPFATLDATAAERSITVTSASKAWNLAGLKAAVAVFGPGAQADLGALDEEISAAAGLLGVIAAEAAFTAGEPWLDDLLTGLDANRRLLGELLSEHLPEAGYQPPQATYLAWLDLRALGLGEDPAAWFLRKGGVALYSGPHFGPEGAGHARFNFATTPTLLTEAVQRMAAALHS</sequence>